<dbReference type="SUPFAM" id="SSF51445">
    <property type="entry name" value="(Trans)glycosidases"/>
    <property type="match status" value="1"/>
</dbReference>
<dbReference type="InterPro" id="IPR024655">
    <property type="entry name" value="Asl1_glyco_hydro_catalytic"/>
</dbReference>
<comment type="caution">
    <text evidence="2">The sequence shown here is derived from an EMBL/GenBank/DDBJ whole genome shotgun (WGS) entry which is preliminary data.</text>
</comment>
<sequence length="506" mass="55829">MTSSASPPRPELTTPGATIMDKNLPRRTLLASIGGLAAAGLATPAAARTVRSGSVTVNASLGMGGFPNPAWYISHTHANWYFKRGPLGPKTMDQLKNDFHIKWARVFARPDRYYNPDTGTYDLAKNYPYLDQAASYSSRLHLIISSPSVAKTPALWEEIVRTTLLDHKKRYPQIDSVVPWGEANQASSGDMTPSQFYPFYRAGYRAVNAVNAQLQPAIPIIMGGPGISRPRPEWMNPFFALYAADQDKDKRLDFVCYQSYGLLDTPIQAQSERSRVQSMLSGAGLNPATPVWVTEFGLYGGDTDGGTHGRTPEADLKHDQLVQAAGIAAVSRYYILGKMNRPFQWVVHHGENLRKDMFVEGLDGVRLPFGHVVVMLGMLKPSLDGERLDMRISPGAAQTDGIGLAALAHADSSRVAVMYWNYQAETGGDVYDTTITVDNLPSNLFSGRRVRIERWLVDATHNNYNYNGTTTFAREMDTTTDTPVTKVVQRVRLTKNAVGLMLLTPR</sequence>
<protein>
    <recommendedName>
        <fullName evidence="1">Asl1-like glycosyl hydrolase catalytic domain-containing protein</fullName>
    </recommendedName>
</protein>
<evidence type="ECO:0000313" key="2">
    <source>
        <dbReference type="EMBL" id="TMR08138.1"/>
    </source>
</evidence>
<dbReference type="InterPro" id="IPR017853">
    <property type="entry name" value="GH"/>
</dbReference>
<dbReference type="EMBL" id="VCKY01000317">
    <property type="protein sequence ID" value="TMR08138.1"/>
    <property type="molecule type" value="Genomic_DNA"/>
</dbReference>
<dbReference type="OrthoDB" id="3507058at2"/>
<accession>A0A5S4EWW7</accession>
<name>A0A5S4EWW7_9ACTN</name>
<keyword evidence="3" id="KW-1185">Reference proteome</keyword>
<dbReference type="Gene3D" id="3.20.20.80">
    <property type="entry name" value="Glycosidases"/>
    <property type="match status" value="1"/>
</dbReference>
<gene>
    <name evidence="2" type="ORF">ETD86_49090</name>
</gene>
<dbReference type="InterPro" id="IPR006311">
    <property type="entry name" value="TAT_signal"/>
</dbReference>
<dbReference type="AlphaFoldDB" id="A0A5S4EWW7"/>
<dbReference type="Pfam" id="PF11790">
    <property type="entry name" value="Glyco_hydro_cc"/>
    <property type="match status" value="1"/>
</dbReference>
<proteinExistence type="predicted"/>
<dbReference type="Proteomes" id="UP000309128">
    <property type="component" value="Unassembled WGS sequence"/>
</dbReference>
<feature type="domain" description="Asl1-like glycosyl hydrolase catalytic" evidence="1">
    <location>
        <begin position="146"/>
        <end position="300"/>
    </location>
</feature>
<evidence type="ECO:0000313" key="3">
    <source>
        <dbReference type="Proteomes" id="UP000309128"/>
    </source>
</evidence>
<reference evidence="2 3" key="1">
    <citation type="submission" date="2019-05" db="EMBL/GenBank/DDBJ databases">
        <title>Draft genome sequence of Nonomuraea turkmeniaca DSM 43926.</title>
        <authorList>
            <person name="Saricaoglu S."/>
            <person name="Isik K."/>
        </authorList>
    </citation>
    <scope>NUCLEOTIDE SEQUENCE [LARGE SCALE GENOMIC DNA]</scope>
    <source>
        <strain evidence="2 3">DSM 43926</strain>
    </source>
</reference>
<organism evidence="2 3">
    <name type="scientific">Nonomuraea turkmeniaca</name>
    <dbReference type="NCBI Taxonomy" id="103838"/>
    <lineage>
        <taxon>Bacteria</taxon>
        <taxon>Bacillati</taxon>
        <taxon>Actinomycetota</taxon>
        <taxon>Actinomycetes</taxon>
        <taxon>Streptosporangiales</taxon>
        <taxon>Streptosporangiaceae</taxon>
        <taxon>Nonomuraea</taxon>
    </lineage>
</organism>
<evidence type="ECO:0000259" key="1">
    <source>
        <dbReference type="Pfam" id="PF11790"/>
    </source>
</evidence>
<dbReference type="PROSITE" id="PS51318">
    <property type="entry name" value="TAT"/>
    <property type="match status" value="1"/>
</dbReference>